<feature type="transmembrane region" description="Helical" evidence="6">
    <location>
        <begin position="279"/>
        <end position="301"/>
    </location>
</feature>
<dbReference type="GO" id="GO:0005886">
    <property type="term" value="C:plasma membrane"/>
    <property type="evidence" value="ECO:0007669"/>
    <property type="project" value="UniProtKB-SubCell"/>
</dbReference>
<dbReference type="OrthoDB" id="3728782at2"/>
<organism evidence="7 8">
    <name type="scientific">Nakamurella multipartita (strain ATCC 700099 / DSM 44233 / CIP 104796 / JCM 9543 / NBRC 105858 / Y-104)</name>
    <name type="common">Microsphaera multipartita</name>
    <dbReference type="NCBI Taxonomy" id="479431"/>
    <lineage>
        <taxon>Bacteria</taxon>
        <taxon>Bacillati</taxon>
        <taxon>Actinomycetota</taxon>
        <taxon>Actinomycetes</taxon>
        <taxon>Nakamurellales</taxon>
        <taxon>Nakamurellaceae</taxon>
        <taxon>Nakamurella</taxon>
    </lineage>
</organism>
<protein>
    <submittedName>
        <fullName evidence="7">Polysaccharide biosynthesis protein</fullName>
    </submittedName>
</protein>
<dbReference type="KEGG" id="nml:Namu_4456"/>
<evidence type="ECO:0000256" key="4">
    <source>
        <dbReference type="ARBA" id="ARBA00022989"/>
    </source>
</evidence>
<gene>
    <name evidence="7" type="ordered locus">Namu_4456</name>
</gene>
<feature type="transmembrane region" description="Helical" evidence="6">
    <location>
        <begin position="387"/>
        <end position="408"/>
    </location>
</feature>
<keyword evidence="4 6" id="KW-1133">Transmembrane helix</keyword>
<dbReference type="InParanoid" id="C8XKT5"/>
<dbReference type="PANTHER" id="PTHR30250">
    <property type="entry name" value="PST FAMILY PREDICTED COLANIC ACID TRANSPORTER"/>
    <property type="match status" value="1"/>
</dbReference>
<dbReference type="AlphaFoldDB" id="C8XKT5"/>
<feature type="transmembrane region" description="Helical" evidence="6">
    <location>
        <begin position="55"/>
        <end position="81"/>
    </location>
</feature>
<dbReference type="Proteomes" id="UP000002218">
    <property type="component" value="Chromosome"/>
</dbReference>
<accession>C8XKT5</accession>
<reference evidence="7 8" key="2">
    <citation type="journal article" date="2010" name="Stand. Genomic Sci.">
        <title>Complete genome sequence of Nakamurella multipartita type strain (Y-104).</title>
        <authorList>
            <person name="Tice H."/>
            <person name="Mayilraj S."/>
            <person name="Sims D."/>
            <person name="Lapidus A."/>
            <person name="Nolan M."/>
            <person name="Lucas S."/>
            <person name="Glavina Del Rio T."/>
            <person name="Copeland A."/>
            <person name="Cheng J.F."/>
            <person name="Meincke L."/>
            <person name="Bruce D."/>
            <person name="Goodwin L."/>
            <person name="Pitluck S."/>
            <person name="Ivanova N."/>
            <person name="Mavromatis K."/>
            <person name="Ovchinnikova G."/>
            <person name="Pati A."/>
            <person name="Chen A."/>
            <person name="Palaniappan K."/>
            <person name="Land M."/>
            <person name="Hauser L."/>
            <person name="Chang Y.J."/>
            <person name="Jeffries C.D."/>
            <person name="Detter J.C."/>
            <person name="Brettin T."/>
            <person name="Rohde M."/>
            <person name="Goker M."/>
            <person name="Bristow J."/>
            <person name="Eisen J.A."/>
            <person name="Markowitz V."/>
            <person name="Hugenholtz P."/>
            <person name="Kyrpides N.C."/>
            <person name="Klenk H.P."/>
            <person name="Chen F."/>
        </authorList>
    </citation>
    <scope>NUCLEOTIDE SEQUENCE [LARGE SCALE GENOMIC DNA]</scope>
    <source>
        <strain evidence="8">ATCC 700099 / DSM 44233 / CIP 104796 / JCM 9543 / NBRC 105858 / Y-104</strain>
    </source>
</reference>
<evidence type="ECO:0000256" key="5">
    <source>
        <dbReference type="ARBA" id="ARBA00023136"/>
    </source>
</evidence>
<evidence type="ECO:0000313" key="7">
    <source>
        <dbReference type="EMBL" id="ACV80742.1"/>
    </source>
</evidence>
<feature type="transmembrane region" description="Helical" evidence="6">
    <location>
        <begin position="135"/>
        <end position="154"/>
    </location>
</feature>
<feature type="transmembrane region" description="Helical" evidence="6">
    <location>
        <begin position="166"/>
        <end position="191"/>
    </location>
</feature>
<evidence type="ECO:0000256" key="6">
    <source>
        <dbReference type="SAM" id="Phobius"/>
    </source>
</evidence>
<dbReference type="RefSeq" id="WP_015749564.1">
    <property type="nucleotide sequence ID" value="NC_013235.1"/>
</dbReference>
<dbReference type="STRING" id="479431.Namu_4456"/>
<name>C8XKT5_NAKMY</name>
<dbReference type="InterPro" id="IPR002797">
    <property type="entry name" value="Polysacc_synth"/>
</dbReference>
<feature type="transmembrane region" description="Helical" evidence="6">
    <location>
        <begin position="348"/>
        <end position="366"/>
    </location>
</feature>
<keyword evidence="3 6" id="KW-0812">Transmembrane</keyword>
<dbReference type="HOGENOM" id="CLU_047954_0_0_11"/>
<dbReference type="eggNOG" id="COG2244">
    <property type="taxonomic scope" value="Bacteria"/>
</dbReference>
<evidence type="ECO:0000256" key="3">
    <source>
        <dbReference type="ARBA" id="ARBA00022692"/>
    </source>
</evidence>
<keyword evidence="5 6" id="KW-0472">Membrane</keyword>
<evidence type="ECO:0000256" key="2">
    <source>
        <dbReference type="ARBA" id="ARBA00022475"/>
    </source>
</evidence>
<proteinExistence type="predicted"/>
<sequence>MTADPVAPAAPPSLWRSVGSTAIMKVLVMGTSGVLGILTSRMILSHFGIDAYAQYGLLASLPALLPFADLGIAAVVFNVIAGSADPRTDDTVHRTIVTAFRILLISGPVIIAVAVVISLLQLWPALLGQGLMPDGGSTVLICAVIFGCGLPLTVGQRILVGLGRNGTQVAAQAVVAPFIFLCVLVAVWLGLPVGNDLAVLSYVGAALVSIICLVISGRLISPMLTRSIRDIPRIRAVPKLPVIAVVGPMLVQMIILPVATQMDRILLSNFAGSDDLAQYNLGSQLFGIALQTISAAGLALWPIYAKARSSDHIRSPLRPSAMFMVGGLVIAVIMALLSPLLVRFVSSGQLHLGLSLVLAFVVLVSVQAAKYPLGMYMTDERGLRFQVIPIMILLPLNIGLSIVLIRWIGAAGPVWAGATSALLCQVLPNLWYVTKDLNRRRAAARAGTAGTAPSELLE</sequence>
<dbReference type="InterPro" id="IPR050833">
    <property type="entry name" value="Poly_Biosynth_Transport"/>
</dbReference>
<feature type="transmembrane region" description="Helical" evidence="6">
    <location>
        <begin position="197"/>
        <end position="220"/>
    </location>
</feature>
<comment type="subcellular location">
    <subcellularLocation>
        <location evidence="1">Cell membrane</location>
        <topology evidence="1">Multi-pass membrane protein</topology>
    </subcellularLocation>
</comment>
<reference evidence="8" key="1">
    <citation type="submission" date="2009-09" db="EMBL/GenBank/DDBJ databases">
        <title>The complete genome of Nakamurella multipartita DSM 44233.</title>
        <authorList>
            <consortium name="US DOE Joint Genome Institute (JGI-PGF)"/>
            <person name="Lucas S."/>
            <person name="Copeland A."/>
            <person name="Lapidus A."/>
            <person name="Glavina del Rio T."/>
            <person name="Dalin E."/>
            <person name="Tice H."/>
            <person name="Bruce D."/>
            <person name="Goodwin L."/>
            <person name="Pitluck S."/>
            <person name="Kyrpides N."/>
            <person name="Mavromatis K."/>
            <person name="Ivanova N."/>
            <person name="Ovchinnikova G."/>
            <person name="Sims D."/>
            <person name="Meincke L."/>
            <person name="Brettin T."/>
            <person name="Detter J.C."/>
            <person name="Han C."/>
            <person name="Larimer F."/>
            <person name="Land M."/>
            <person name="Hauser L."/>
            <person name="Markowitz V."/>
            <person name="Cheng J.-F."/>
            <person name="Hugenholtz P."/>
            <person name="Woyke T."/>
            <person name="Wu D."/>
            <person name="Klenk H.-P."/>
            <person name="Eisen J.A."/>
        </authorList>
    </citation>
    <scope>NUCLEOTIDE SEQUENCE [LARGE SCALE GENOMIC DNA]</scope>
    <source>
        <strain evidence="8">ATCC 700099 / DSM 44233 / CIP 104796 / JCM 9543 / NBRC 105858 / Y-104</strain>
    </source>
</reference>
<evidence type="ECO:0000313" key="8">
    <source>
        <dbReference type="Proteomes" id="UP000002218"/>
    </source>
</evidence>
<feature type="transmembrane region" description="Helical" evidence="6">
    <location>
        <begin position="102"/>
        <end position="123"/>
    </location>
</feature>
<feature type="transmembrane region" description="Helical" evidence="6">
    <location>
        <begin position="26"/>
        <end position="49"/>
    </location>
</feature>
<feature type="transmembrane region" description="Helical" evidence="6">
    <location>
        <begin position="321"/>
        <end position="342"/>
    </location>
</feature>
<keyword evidence="2" id="KW-1003">Cell membrane</keyword>
<evidence type="ECO:0000256" key="1">
    <source>
        <dbReference type="ARBA" id="ARBA00004651"/>
    </source>
</evidence>
<dbReference type="EMBL" id="CP001737">
    <property type="protein sequence ID" value="ACV80742.1"/>
    <property type="molecule type" value="Genomic_DNA"/>
</dbReference>
<dbReference type="PANTHER" id="PTHR30250:SF11">
    <property type="entry name" value="O-ANTIGEN TRANSPORTER-RELATED"/>
    <property type="match status" value="1"/>
</dbReference>
<keyword evidence="8" id="KW-1185">Reference proteome</keyword>
<feature type="transmembrane region" description="Helical" evidence="6">
    <location>
        <begin position="240"/>
        <end position="259"/>
    </location>
</feature>
<feature type="transmembrane region" description="Helical" evidence="6">
    <location>
        <begin position="414"/>
        <end position="433"/>
    </location>
</feature>
<dbReference type="Pfam" id="PF01943">
    <property type="entry name" value="Polysacc_synt"/>
    <property type="match status" value="1"/>
</dbReference>